<dbReference type="OrthoDB" id="6567756at2"/>
<dbReference type="STRING" id="374463.BCI_0089"/>
<dbReference type="GO" id="GO:0009279">
    <property type="term" value="C:cell outer membrane"/>
    <property type="evidence" value="ECO:0007669"/>
    <property type="project" value="UniProtKB-SubCell"/>
</dbReference>
<comment type="similarity">
    <text evidence="1">Belongs to the Lpp family.</text>
</comment>
<keyword evidence="1" id="KW-0564">Palmitate</keyword>
<comment type="function">
    <text evidence="1">A highly abundant outer membrane lipoprotein that controls the distance between the inner and outer membranes. The only protein known to be covalently linked to the peptidoglycan network (PGN). Also non-covalently binds the PGN. The link between the cell outer membrane and PGN contributes to maintenance of the structural and functional integrity of the cell envelope, and maintains the correct distance between the PGN and the outer membrane.</text>
</comment>
<comment type="caution">
    <text evidence="1">Lacks conserved residue(s) required for the propagation of feature annotation.</text>
</comment>
<feature type="coiled-coil region" evidence="1">
    <location>
        <begin position="63"/>
        <end position="97"/>
    </location>
</feature>
<dbReference type="PROSITE" id="PS51257">
    <property type="entry name" value="PROKAR_LIPOPROTEIN"/>
    <property type="match status" value="1"/>
</dbReference>
<dbReference type="Proteomes" id="UP000002427">
    <property type="component" value="Chromosome"/>
</dbReference>
<dbReference type="HAMAP" id="MF_00843">
    <property type="entry name" value="Lpp"/>
    <property type="match status" value="1"/>
</dbReference>
<keyword evidence="1" id="KW-0677">Repeat</keyword>
<sequence>MTLNKLVLGAVMLSSTLMAGCSCSEQIDKLNSSIKSNIKTLDTKFEQKFNQINRDVHTIQTDIKSAKDEVATMQTDMKSAKDEVATMQTDIKLAKSEAARAHIRLNNQSSAYHK</sequence>
<accession>Q1LTZ8</accession>
<keyword evidence="2" id="KW-0732">Signal</keyword>
<keyword evidence="1" id="KW-0998">Cell outer membrane</keyword>
<feature type="modified residue" description="N6-murein peptidoglycan lysine" evidence="1">
    <location>
        <position position="114"/>
    </location>
</feature>
<gene>
    <name evidence="1" type="primary">lpp</name>
    <name evidence="3" type="ordered locus">BCI_0089</name>
</gene>
<evidence type="ECO:0000256" key="2">
    <source>
        <dbReference type="SAM" id="SignalP"/>
    </source>
</evidence>
<reference evidence="3 4" key="1">
    <citation type="journal article" date="2006" name="PLoS Biol.">
        <title>Metabolic complementarity and genomics of the dual bacterial symbiosis of sharpshooters.</title>
        <authorList>
            <person name="Wu D."/>
            <person name="Daugherty S.C."/>
            <person name="Van Aken S.E."/>
            <person name="Pai G.H."/>
            <person name="Watkins K.L."/>
            <person name="Khouri H."/>
            <person name="Tallon L.J."/>
            <person name="Zaborsky J.M."/>
            <person name="Dunbar H.E."/>
            <person name="Tran P.L."/>
            <person name="Moran N.A."/>
            <person name="Eisen J.A."/>
        </authorList>
    </citation>
    <scope>NUCLEOTIDE SEQUENCE [LARGE SCALE GENOMIC DNA]</scope>
    <source>
        <strain evidence="3">Hc</strain>
    </source>
</reference>
<comment type="subcellular location">
    <subcellularLocation>
        <location evidence="1">Cell outer membrane</location>
        <topology evidence="1">Lipid-anchor</topology>
        <orientation evidence="1">Periplasmic side</orientation>
    </subcellularLocation>
    <subcellularLocation>
        <location evidence="1">Secreted</location>
        <location evidence="1">Cell wall</location>
        <topology evidence="1">Peptidoglycan-anchor</topology>
    </subcellularLocation>
    <text evidence="1">Attached via its lipidated N-terminus to the inner leaflet of the outer membrane. Attached to the peptidoglycan network (PGN) via its C-terminus.</text>
</comment>
<dbReference type="PANTHER" id="PTHR38763:SF1">
    <property type="entry name" value="MAJOR OUTER MEMBRANE LIPOPROTEIN LPP"/>
    <property type="match status" value="1"/>
</dbReference>
<dbReference type="KEGG" id="bci:BCI_0089"/>
<proteinExistence type="inferred from homology"/>
<protein>
    <recommendedName>
        <fullName evidence="1">Major outer membrane lipoprotein Lpp</fullName>
    </recommendedName>
</protein>
<dbReference type="InterPro" id="IPR016367">
    <property type="entry name" value="MOM_Lpp"/>
</dbReference>
<dbReference type="GO" id="GO:0008289">
    <property type="term" value="F:lipid binding"/>
    <property type="evidence" value="ECO:0007669"/>
    <property type="project" value="UniProtKB-UniRule"/>
</dbReference>
<keyword evidence="4" id="KW-1185">Reference proteome</keyword>
<keyword evidence="1" id="KW-0964">Secreted</keyword>
<evidence type="ECO:0000313" key="4">
    <source>
        <dbReference type="Proteomes" id="UP000002427"/>
    </source>
</evidence>
<dbReference type="GO" id="GO:0030258">
    <property type="term" value="P:lipid modification"/>
    <property type="evidence" value="ECO:0007669"/>
    <property type="project" value="UniProtKB-UniRule"/>
</dbReference>
<organism evidence="3 4">
    <name type="scientific">Baumannia cicadellinicola subsp. Homalodisca coagulata</name>
    <dbReference type="NCBI Taxonomy" id="374463"/>
    <lineage>
        <taxon>Bacteria</taxon>
        <taxon>Pseudomonadati</taxon>
        <taxon>Pseudomonadota</taxon>
        <taxon>Gammaproteobacteria</taxon>
        <taxon>Candidatus Palibaumannia</taxon>
    </lineage>
</organism>
<keyword evidence="1" id="KW-0175">Coiled coil</keyword>
<keyword evidence="1 3" id="KW-0449">Lipoprotein</keyword>
<feature type="lipid moiety-binding region" description="S-diacylglycerol cysteine" evidence="1">
    <location>
        <position position="21"/>
    </location>
</feature>
<keyword evidence="1" id="KW-0572">Peptidoglycan-anchor</keyword>
<dbReference type="Gene3D" id="1.20.5.190">
    <property type="match status" value="2"/>
</dbReference>
<dbReference type="AlphaFoldDB" id="Q1LTZ8"/>
<comment type="subunit">
    <text evidence="1">Homotrimer.</text>
</comment>
<name>Q1LTZ8_BAUCH</name>
<dbReference type="HOGENOM" id="CLU_2116210_0_0_6"/>
<dbReference type="PANTHER" id="PTHR38763">
    <property type="entry name" value="MAJOR OUTER MEMBRANE PROLIPOPROTEIN LPP"/>
    <property type="match status" value="1"/>
</dbReference>
<keyword evidence="1" id="KW-0472">Membrane</keyword>
<feature type="lipid moiety-binding region" description="N-palmitoyl cysteine" evidence="1">
    <location>
        <position position="21"/>
    </location>
</feature>
<dbReference type="GO" id="GO:0043580">
    <property type="term" value="P:periplasmic space organization"/>
    <property type="evidence" value="ECO:0007669"/>
    <property type="project" value="UniProtKB-UniRule"/>
</dbReference>
<dbReference type="EMBL" id="CP000238">
    <property type="protein sequence ID" value="ABF13927.1"/>
    <property type="molecule type" value="Genomic_DNA"/>
</dbReference>
<dbReference type="SUPFAM" id="SSF58042">
    <property type="entry name" value="Outer membrane lipoprotein"/>
    <property type="match status" value="1"/>
</dbReference>
<evidence type="ECO:0000313" key="3">
    <source>
        <dbReference type="EMBL" id="ABF13927.1"/>
    </source>
</evidence>
<evidence type="ECO:0000256" key="1">
    <source>
        <dbReference type="HAMAP-Rule" id="MF_00843"/>
    </source>
</evidence>
<dbReference type="RefSeq" id="WP_011520299.1">
    <property type="nucleotide sequence ID" value="NC_007984.1"/>
</dbReference>
<feature type="chain" id="PRO_5004193778" description="Major outer membrane lipoprotein Lpp" evidence="2">
    <location>
        <begin position="20"/>
        <end position="114"/>
    </location>
</feature>
<feature type="signal peptide" evidence="2">
    <location>
        <begin position="1"/>
        <end position="19"/>
    </location>
</feature>
<dbReference type="GO" id="GO:0042834">
    <property type="term" value="F:peptidoglycan binding"/>
    <property type="evidence" value="ECO:0007669"/>
    <property type="project" value="UniProtKB-UniRule"/>
</dbReference>
<keyword evidence="1" id="KW-0134">Cell wall</keyword>